<evidence type="ECO:0000256" key="7">
    <source>
        <dbReference type="SAM" id="Phobius"/>
    </source>
</evidence>
<feature type="transmembrane region" description="Helical" evidence="7">
    <location>
        <begin position="134"/>
        <end position="155"/>
    </location>
</feature>
<name>K6WBL4_9MICO</name>
<dbReference type="InterPro" id="IPR048350">
    <property type="entry name" value="S-Me-THD-like_C"/>
</dbReference>
<feature type="transmembrane region" description="Helical" evidence="7">
    <location>
        <begin position="26"/>
        <end position="46"/>
    </location>
</feature>
<evidence type="ECO:0000256" key="3">
    <source>
        <dbReference type="ARBA" id="ARBA00022692"/>
    </source>
</evidence>
<evidence type="ECO:0000256" key="1">
    <source>
        <dbReference type="ARBA" id="ARBA00004141"/>
    </source>
</evidence>
<dbReference type="Gene3D" id="3.40.1610.10">
    <property type="entry name" value="CV3147-like domain"/>
    <property type="match status" value="1"/>
</dbReference>
<comment type="similarity">
    <text evidence="2">Belongs to the purine-cytosine permease (2.A.39) family.</text>
</comment>
<feature type="domain" description="S-Me-THD-like C-terminal" evidence="9">
    <location>
        <begin position="615"/>
        <end position="799"/>
    </location>
</feature>
<evidence type="ECO:0000256" key="6">
    <source>
        <dbReference type="SAM" id="MobiDB-lite"/>
    </source>
</evidence>
<feature type="transmembrane region" description="Helical" evidence="7">
    <location>
        <begin position="271"/>
        <end position="291"/>
    </location>
</feature>
<dbReference type="InterPro" id="IPR001248">
    <property type="entry name" value="Pur-cyt_permease"/>
</dbReference>
<keyword evidence="3 7" id="KW-0812">Transmembrane</keyword>
<dbReference type="CDD" id="cd11484">
    <property type="entry name" value="SLC-NCS1sbd_CobB-like"/>
    <property type="match status" value="1"/>
</dbReference>
<evidence type="ECO:0000256" key="4">
    <source>
        <dbReference type="ARBA" id="ARBA00022989"/>
    </source>
</evidence>
<dbReference type="eggNOG" id="COG3535">
    <property type="taxonomic scope" value="Bacteria"/>
</dbReference>
<proteinExistence type="inferred from homology"/>
<dbReference type="GO" id="GO:0005886">
    <property type="term" value="C:plasma membrane"/>
    <property type="evidence" value="ECO:0007669"/>
    <property type="project" value="TreeGrafter"/>
</dbReference>
<dbReference type="STRING" id="100225.SAMN05421595_2530"/>
<feature type="transmembrane region" description="Helical" evidence="7">
    <location>
        <begin position="202"/>
        <end position="221"/>
    </location>
</feature>
<dbReference type="Proteomes" id="UP000008495">
    <property type="component" value="Unassembled WGS sequence"/>
</dbReference>
<dbReference type="InterPro" id="IPR027479">
    <property type="entry name" value="S-Me-THD_N_sf"/>
</dbReference>
<dbReference type="PANTHER" id="PTHR30569:SF0">
    <property type="entry name" value="CYTOSINE PERMEASE"/>
    <property type="match status" value="1"/>
</dbReference>
<evidence type="ECO:0000259" key="9">
    <source>
        <dbReference type="Pfam" id="PF20906"/>
    </source>
</evidence>
<keyword evidence="5 7" id="KW-0472">Membrane</keyword>
<organism evidence="10 11">
    <name type="scientific">Austwickia chelonae NBRC 105200</name>
    <dbReference type="NCBI Taxonomy" id="1184607"/>
    <lineage>
        <taxon>Bacteria</taxon>
        <taxon>Bacillati</taxon>
        <taxon>Actinomycetota</taxon>
        <taxon>Actinomycetes</taxon>
        <taxon>Micrococcales</taxon>
        <taxon>Dermatophilaceae</taxon>
        <taxon>Austwickia</taxon>
    </lineage>
</organism>
<dbReference type="InterPro" id="IPR030191">
    <property type="entry name" value="CodB"/>
</dbReference>
<gene>
    <name evidence="10" type="ORF">AUCHE_21_00480</name>
</gene>
<feature type="domain" description="S-Me-THD N-terminal" evidence="8">
    <location>
        <begin position="453"/>
        <end position="609"/>
    </location>
</feature>
<feature type="transmembrane region" description="Helical" evidence="7">
    <location>
        <begin position="233"/>
        <end position="259"/>
    </location>
</feature>
<comment type="caution">
    <text evidence="10">The sequence shown here is derived from an EMBL/GenBank/DDBJ whole genome shotgun (WGS) entry which is preliminary data.</text>
</comment>
<feature type="transmembrane region" description="Helical" evidence="7">
    <location>
        <begin position="312"/>
        <end position="335"/>
    </location>
</feature>
<evidence type="ECO:0000256" key="5">
    <source>
        <dbReference type="ARBA" id="ARBA00023136"/>
    </source>
</evidence>
<feature type="transmembrane region" description="Helical" evidence="7">
    <location>
        <begin position="162"/>
        <end position="182"/>
    </location>
</feature>
<dbReference type="RefSeq" id="WP_006503979.1">
    <property type="nucleotide sequence ID" value="NZ_BAGZ01000021.1"/>
</dbReference>
<reference evidence="10 11" key="1">
    <citation type="submission" date="2012-08" db="EMBL/GenBank/DDBJ databases">
        <title>Whole genome shotgun sequence of Austwickia chelonae NBRC 105200.</title>
        <authorList>
            <person name="Yoshida I."/>
            <person name="Hosoyama A."/>
            <person name="Tsuchikane K."/>
            <person name="Katsumata H."/>
            <person name="Ando Y."/>
            <person name="Ohji S."/>
            <person name="Hamada M."/>
            <person name="Tamura T."/>
            <person name="Yamazoe A."/>
            <person name="Yamazaki S."/>
            <person name="Fujita N."/>
        </authorList>
    </citation>
    <scope>NUCLEOTIDE SEQUENCE [LARGE SCALE GENOMIC DNA]</scope>
    <source>
        <strain evidence="10 11">NBRC 105200</strain>
    </source>
</reference>
<feature type="region of interest" description="Disordered" evidence="6">
    <location>
        <begin position="422"/>
        <end position="445"/>
    </location>
</feature>
<accession>K6WBL4</accession>
<dbReference type="Pfam" id="PF02133">
    <property type="entry name" value="Transp_cyt_pur"/>
    <property type="match status" value="1"/>
</dbReference>
<dbReference type="Gene3D" id="2.40.390.10">
    <property type="entry name" value="CV3147-like"/>
    <property type="match status" value="1"/>
</dbReference>
<sequence length="813" mass="84105">MSKSKAVESIALARVPPEQRQHWSSVAAIQAGYLVSVSSLITGAQLALGLPLTYVVLAGVLGYAVIVALAIPQGIQGRDLGVPSVEVATSAFGEQGSRWIVSTILAASTVGWFAINAHICGVTFASLLTTHLGIPVPTTAAVVGWGLVMLSTAVLGFQGLKYLNMVGVPLMIGVCTYSTYLALSSHGLEPLRSYVPTGDRSLASAVAVVVGSYAVGAVTAADTNRYQRSRRHVAMATTVGILPAGVLALCAGAALGVIAKTPDLAGIFVKLGIPVLGVVAVVMSTWAANAGNAYSAGINAVKLFGLPDSFRAAATIGCGIIGIVAACFDVLGLFLVIMETFGVVVTPLCGVMIADYWLRGRGSPQRWRAVPGFRIPGMIAWAVGVAVGHFVTFGVPILFGMVAAALTDLALGRIWPAPAAPEPALDGGGRHRRGGQTGPMPRREPVRELGPVEITDLITGACVLGTGGGGSLAGGLEIVRPHLESGRPLRLASLQDLPDEEWIACPYAAGAATGGKSVTPGGDTNALASFIALEDYLGLHFHGVISTELGAENTADAVHVAVELGIVLVDADPAGRSVPELQHSTFSMYGVPIAPLAVATAQGDIALLSQVGGDTRAEALVRAMAVASGDEIGVASHPIRGADLRDVVIPGAISKALAMGEAMRLARLSGQDVAEALAAVGGGAVRFRGRVIDLVWQNQGGFTVGHVEFGGVGAYSGSRYQMWFKNEYLVSSRDGIVDVTVPDLLCVVEASGEPVTNPHYAPDREYAIFALPAPEPWKTPAGVELFGPRSFGFDIDYVPFEKVVLDEEPFGVR</sequence>
<evidence type="ECO:0000256" key="2">
    <source>
        <dbReference type="ARBA" id="ARBA00008974"/>
    </source>
</evidence>
<feature type="transmembrane region" description="Helical" evidence="7">
    <location>
        <begin position="104"/>
        <end position="128"/>
    </location>
</feature>
<dbReference type="Pfam" id="PF20906">
    <property type="entry name" value="S-Me-THD_C"/>
    <property type="match status" value="1"/>
</dbReference>
<evidence type="ECO:0000313" key="11">
    <source>
        <dbReference type="Proteomes" id="UP000008495"/>
    </source>
</evidence>
<feature type="transmembrane region" description="Helical" evidence="7">
    <location>
        <begin position="52"/>
        <end position="71"/>
    </location>
</feature>
<dbReference type="SUPFAM" id="SSF160991">
    <property type="entry name" value="CV3147-like"/>
    <property type="match status" value="1"/>
</dbReference>
<feature type="transmembrane region" description="Helical" evidence="7">
    <location>
        <begin position="341"/>
        <end position="358"/>
    </location>
</feature>
<dbReference type="PANTHER" id="PTHR30569">
    <property type="entry name" value="CYTOSINE TRANSPORTER CODB"/>
    <property type="match status" value="1"/>
</dbReference>
<evidence type="ECO:0000259" key="8">
    <source>
        <dbReference type="Pfam" id="PF06032"/>
    </source>
</evidence>
<dbReference type="EMBL" id="BAGZ01000021">
    <property type="protein sequence ID" value="GAB79222.1"/>
    <property type="molecule type" value="Genomic_DNA"/>
</dbReference>
<feature type="transmembrane region" description="Helical" evidence="7">
    <location>
        <begin position="379"/>
        <end position="406"/>
    </location>
</feature>
<dbReference type="InterPro" id="IPR010318">
    <property type="entry name" value="S-Me-THD_N"/>
</dbReference>
<dbReference type="AlphaFoldDB" id="K6WBL4"/>
<dbReference type="InterPro" id="IPR024071">
    <property type="entry name" value="S-Me-THD_C_sf"/>
</dbReference>
<comment type="subcellular location">
    <subcellularLocation>
        <location evidence="1">Membrane</location>
        <topology evidence="1">Multi-pass membrane protein</topology>
    </subcellularLocation>
</comment>
<protein>
    <submittedName>
        <fullName evidence="10">Uncharacterized protein</fullName>
    </submittedName>
</protein>
<dbReference type="Gene3D" id="1.10.4160.10">
    <property type="entry name" value="Hydantoin permease"/>
    <property type="match status" value="1"/>
</dbReference>
<keyword evidence="11" id="KW-1185">Reference proteome</keyword>
<dbReference type="eggNOG" id="COG1457">
    <property type="taxonomic scope" value="Bacteria"/>
</dbReference>
<keyword evidence="4 7" id="KW-1133">Transmembrane helix</keyword>
<dbReference type="Pfam" id="PF06032">
    <property type="entry name" value="S-Me-THD_N"/>
    <property type="match status" value="1"/>
</dbReference>
<evidence type="ECO:0000313" key="10">
    <source>
        <dbReference type="EMBL" id="GAB79222.1"/>
    </source>
</evidence>
<dbReference type="GO" id="GO:0015209">
    <property type="term" value="F:cytosine transmembrane transporter activity"/>
    <property type="evidence" value="ECO:0007669"/>
    <property type="project" value="InterPro"/>
</dbReference>